<dbReference type="InterPro" id="IPR009057">
    <property type="entry name" value="Homeodomain-like_sf"/>
</dbReference>
<dbReference type="InterPro" id="IPR036271">
    <property type="entry name" value="Tet_transcr_reg_TetR-rel_C_sf"/>
</dbReference>
<dbReference type="PROSITE" id="PS50977">
    <property type="entry name" value="HTH_TETR_2"/>
    <property type="match status" value="1"/>
</dbReference>
<proteinExistence type="predicted"/>
<organism evidence="6 7">
    <name type="scientific">Kibdelosporangium persicum</name>
    <dbReference type="NCBI Taxonomy" id="2698649"/>
    <lineage>
        <taxon>Bacteria</taxon>
        <taxon>Bacillati</taxon>
        <taxon>Actinomycetota</taxon>
        <taxon>Actinomycetes</taxon>
        <taxon>Pseudonocardiales</taxon>
        <taxon>Pseudonocardiaceae</taxon>
        <taxon>Kibdelosporangium</taxon>
    </lineage>
</organism>
<dbReference type="InterPro" id="IPR050109">
    <property type="entry name" value="HTH-type_TetR-like_transc_reg"/>
</dbReference>
<name>A0ABX2F8X8_9PSEU</name>
<dbReference type="SUPFAM" id="SSF48498">
    <property type="entry name" value="Tetracyclin repressor-like, C-terminal domain"/>
    <property type="match status" value="1"/>
</dbReference>
<dbReference type="InterPro" id="IPR011075">
    <property type="entry name" value="TetR_C"/>
</dbReference>
<evidence type="ECO:0000259" key="5">
    <source>
        <dbReference type="PROSITE" id="PS50977"/>
    </source>
</evidence>
<keyword evidence="1" id="KW-0805">Transcription regulation</keyword>
<dbReference type="Gene3D" id="1.10.357.10">
    <property type="entry name" value="Tetracycline Repressor, domain 2"/>
    <property type="match status" value="1"/>
</dbReference>
<dbReference type="EMBL" id="JAAATY010000014">
    <property type="protein sequence ID" value="NRN67381.1"/>
    <property type="molecule type" value="Genomic_DNA"/>
</dbReference>
<dbReference type="Pfam" id="PF00440">
    <property type="entry name" value="TetR_N"/>
    <property type="match status" value="1"/>
</dbReference>
<keyword evidence="7" id="KW-1185">Reference proteome</keyword>
<dbReference type="Pfam" id="PF16925">
    <property type="entry name" value="TetR_C_13"/>
    <property type="match status" value="1"/>
</dbReference>
<reference evidence="6 7" key="1">
    <citation type="submission" date="2020-01" db="EMBL/GenBank/DDBJ databases">
        <title>Kibdelosporangium persica a novel Actinomycetes from a hot desert in Iran.</title>
        <authorList>
            <person name="Safaei N."/>
            <person name="Zaburannyi N."/>
            <person name="Mueller R."/>
            <person name="Wink J."/>
        </authorList>
    </citation>
    <scope>NUCLEOTIDE SEQUENCE [LARGE SCALE GENOMIC DNA]</scope>
    <source>
        <strain evidence="6 7">4NS15</strain>
    </source>
</reference>
<keyword evidence="2 4" id="KW-0238">DNA-binding</keyword>
<evidence type="ECO:0000256" key="4">
    <source>
        <dbReference type="PROSITE-ProRule" id="PRU00335"/>
    </source>
</evidence>
<gene>
    <name evidence="6" type="ORF">GC106_46210</name>
</gene>
<sequence>MATRGRHGERREQLVTAAMAVIAQRGVGALRTREVAAAVGITHASLHYHFPNKIDLIRAVLERALHKQIVLPMVHVDEKLSAAERLRVLLVGLARQMRREPGNVAVLKELHQFADRDDAVRALLEPGIRRWREFLVTLIKQGQAEGDFRPDLDPSATASLLILVTLGTRLGGSLAPDLDSAVLGQIARLLGADTAWNRGET</sequence>
<feature type="DNA-binding region" description="H-T-H motif" evidence="4">
    <location>
        <begin position="31"/>
        <end position="50"/>
    </location>
</feature>
<evidence type="ECO:0000256" key="3">
    <source>
        <dbReference type="ARBA" id="ARBA00023163"/>
    </source>
</evidence>
<accession>A0ABX2F8X8</accession>
<evidence type="ECO:0000256" key="1">
    <source>
        <dbReference type="ARBA" id="ARBA00023015"/>
    </source>
</evidence>
<dbReference type="InterPro" id="IPR001647">
    <property type="entry name" value="HTH_TetR"/>
</dbReference>
<dbReference type="SUPFAM" id="SSF46689">
    <property type="entry name" value="Homeodomain-like"/>
    <property type="match status" value="1"/>
</dbReference>
<feature type="domain" description="HTH tetR-type" evidence="5">
    <location>
        <begin position="8"/>
        <end position="68"/>
    </location>
</feature>
<evidence type="ECO:0000256" key="2">
    <source>
        <dbReference type="ARBA" id="ARBA00023125"/>
    </source>
</evidence>
<dbReference type="PRINTS" id="PR00455">
    <property type="entry name" value="HTHTETR"/>
</dbReference>
<comment type="caution">
    <text evidence="6">The sequence shown here is derived from an EMBL/GenBank/DDBJ whole genome shotgun (WGS) entry which is preliminary data.</text>
</comment>
<dbReference type="Proteomes" id="UP000763557">
    <property type="component" value="Unassembled WGS sequence"/>
</dbReference>
<protein>
    <recommendedName>
        <fullName evidence="5">HTH tetR-type domain-containing protein</fullName>
    </recommendedName>
</protein>
<dbReference type="PANTHER" id="PTHR30055">
    <property type="entry name" value="HTH-TYPE TRANSCRIPTIONAL REGULATOR RUTR"/>
    <property type="match status" value="1"/>
</dbReference>
<dbReference type="RefSeq" id="WP_173135121.1">
    <property type="nucleotide sequence ID" value="NZ_CBCSGW010000002.1"/>
</dbReference>
<evidence type="ECO:0000313" key="7">
    <source>
        <dbReference type="Proteomes" id="UP000763557"/>
    </source>
</evidence>
<keyword evidence="3" id="KW-0804">Transcription</keyword>
<evidence type="ECO:0000313" key="6">
    <source>
        <dbReference type="EMBL" id="NRN67381.1"/>
    </source>
</evidence>
<dbReference type="PANTHER" id="PTHR30055:SF234">
    <property type="entry name" value="HTH-TYPE TRANSCRIPTIONAL REGULATOR BETI"/>
    <property type="match status" value="1"/>
</dbReference>